<evidence type="ECO:0000313" key="1">
    <source>
        <dbReference type="EMBL" id="KBZ59556.1"/>
    </source>
</evidence>
<dbReference type="EMBL" id="JLXW01000011">
    <property type="protein sequence ID" value="KBZ59556.1"/>
    <property type="molecule type" value="Genomic_DNA"/>
</dbReference>
<comment type="caution">
    <text evidence="1">The sequence shown here is derived from an EMBL/GenBank/DDBJ whole genome shotgun (WGS) entry which is preliminary data.</text>
</comment>
<accession>A0A051TT90</accession>
<reference evidence="1 2" key="1">
    <citation type="submission" date="2014-04" db="EMBL/GenBank/DDBJ databases">
        <title>The Genome Sequence of Mycobacterium tuberculosis TKK-01-0051.</title>
        <authorList>
            <consortium name="The Broad Institute Genomics Platform"/>
            <consortium name="The Broad Institute Genome Sequencing Center for Infectious Disease"/>
            <person name="Earl A.M."/>
            <person name="Cohen K."/>
            <person name="Pym A."/>
            <person name="Bishai W."/>
            <person name="Maharaj K."/>
            <person name="Desjardins C."/>
            <person name="Abeel T."/>
            <person name="Young S."/>
            <person name="Zeng Q."/>
            <person name="Gargeya S."/>
            <person name="Abouelleil A."/>
            <person name="Alvarado L."/>
            <person name="Chapman S.B."/>
            <person name="Gainer-Dewar J."/>
            <person name="Goldberg J."/>
            <person name="Griggs A."/>
            <person name="Gujja S."/>
            <person name="Hansen M."/>
            <person name="Howarth C."/>
            <person name="Imamovic A."/>
            <person name="Larimer J."/>
            <person name="Murphy C."/>
            <person name="Naylor J."/>
            <person name="Pearson M."/>
            <person name="Poon T.W."/>
            <person name="Priest M."/>
            <person name="Roberts A."/>
            <person name="Saif S."/>
            <person name="Shea T."/>
            <person name="Sykes S."/>
            <person name="Wortman J."/>
            <person name="Nusbaum C."/>
            <person name="Birren B."/>
        </authorList>
    </citation>
    <scope>NUCLEOTIDE SEQUENCE [LARGE SCALE GENOMIC DNA]</scope>
    <source>
        <strain evidence="1 2">TKK-01-0051</strain>
    </source>
</reference>
<sequence>MGYADPAIAQRRNNSTNAFDNCTFVNQRANCELRYFR</sequence>
<dbReference type="PATRIC" id="fig|1324261.3.peg.5163"/>
<proteinExistence type="predicted"/>
<dbReference type="AlphaFoldDB" id="A0A051TT90"/>
<gene>
    <name evidence="1" type="ORF">K875_05117</name>
</gene>
<dbReference type="Proteomes" id="UP000025947">
    <property type="component" value="Unassembled WGS sequence"/>
</dbReference>
<organism evidence="1 2">
    <name type="scientific">Mycobacterium [tuberculosis] TKK-01-0051</name>
    <dbReference type="NCBI Taxonomy" id="1324261"/>
    <lineage>
        <taxon>Bacteria</taxon>
        <taxon>Bacillati</taxon>
        <taxon>Actinomycetota</taxon>
        <taxon>Actinomycetes</taxon>
        <taxon>Mycobacteriales</taxon>
        <taxon>Mycobacteriaceae</taxon>
        <taxon>Mycobacterium</taxon>
        <taxon>Mycobacterium avium complex (MAC)</taxon>
    </lineage>
</organism>
<evidence type="ECO:0000313" key="2">
    <source>
        <dbReference type="Proteomes" id="UP000025947"/>
    </source>
</evidence>
<keyword evidence="2" id="KW-1185">Reference proteome</keyword>
<name>A0A051TT90_9MYCO</name>
<protein>
    <submittedName>
        <fullName evidence="1">Uncharacterized protein</fullName>
    </submittedName>
</protein>
<dbReference type="HOGENOM" id="CLU_3346229_0_0_11"/>